<protein>
    <submittedName>
        <fullName evidence="11">Acid protease</fullName>
    </submittedName>
</protein>
<feature type="active site" evidence="6">
    <location>
        <position position="356"/>
    </location>
</feature>
<evidence type="ECO:0000313" key="12">
    <source>
        <dbReference type="Proteomes" id="UP000094389"/>
    </source>
</evidence>
<organism evidence="11 12">
    <name type="scientific">Cyberlindnera jadinii (strain ATCC 18201 / CBS 1600 / BCRC 20928 / JCM 3617 / NBRC 0987 / NRRL Y-1542)</name>
    <name type="common">Torula yeast</name>
    <name type="synonym">Candida utilis</name>
    <dbReference type="NCBI Taxonomy" id="983966"/>
    <lineage>
        <taxon>Eukaryota</taxon>
        <taxon>Fungi</taxon>
        <taxon>Dikarya</taxon>
        <taxon>Ascomycota</taxon>
        <taxon>Saccharomycotina</taxon>
        <taxon>Saccharomycetes</taxon>
        <taxon>Phaffomycetales</taxon>
        <taxon>Phaffomycetaceae</taxon>
        <taxon>Cyberlindnera</taxon>
    </lineage>
</organism>
<dbReference type="SUPFAM" id="SSF50630">
    <property type="entry name" value="Acid proteases"/>
    <property type="match status" value="1"/>
</dbReference>
<evidence type="ECO:0000256" key="1">
    <source>
        <dbReference type="ARBA" id="ARBA00007447"/>
    </source>
</evidence>
<evidence type="ECO:0000256" key="2">
    <source>
        <dbReference type="ARBA" id="ARBA00022670"/>
    </source>
</evidence>
<dbReference type="Gene3D" id="2.40.70.10">
    <property type="entry name" value="Acid Proteases"/>
    <property type="match status" value="2"/>
</dbReference>
<dbReference type="InterPro" id="IPR021109">
    <property type="entry name" value="Peptidase_aspartic_dom_sf"/>
</dbReference>
<evidence type="ECO:0000256" key="3">
    <source>
        <dbReference type="ARBA" id="ARBA00022729"/>
    </source>
</evidence>
<dbReference type="Proteomes" id="UP000094389">
    <property type="component" value="Unassembled WGS sequence"/>
</dbReference>
<dbReference type="InterPro" id="IPR001969">
    <property type="entry name" value="Aspartic_peptidase_AS"/>
</dbReference>
<dbReference type="PANTHER" id="PTHR47966">
    <property type="entry name" value="BETA-SITE APP-CLEAVING ENZYME, ISOFORM A-RELATED"/>
    <property type="match status" value="1"/>
</dbReference>
<dbReference type="FunFam" id="2.40.70.10:FF:000023">
    <property type="entry name" value="Aspartic protease"/>
    <property type="match status" value="1"/>
</dbReference>
<evidence type="ECO:0000256" key="5">
    <source>
        <dbReference type="ARBA" id="ARBA00022801"/>
    </source>
</evidence>
<evidence type="ECO:0000313" key="11">
    <source>
        <dbReference type="EMBL" id="ODV75745.1"/>
    </source>
</evidence>
<feature type="region of interest" description="Disordered" evidence="8">
    <location>
        <begin position="509"/>
        <end position="536"/>
    </location>
</feature>
<dbReference type="InterPro" id="IPR033121">
    <property type="entry name" value="PEPTIDASE_A1"/>
</dbReference>
<evidence type="ECO:0000256" key="6">
    <source>
        <dbReference type="PIRSR" id="PIRSR601461-1"/>
    </source>
</evidence>
<dbReference type="PROSITE" id="PS51767">
    <property type="entry name" value="PEPTIDASE_A1"/>
    <property type="match status" value="1"/>
</dbReference>
<dbReference type="PRINTS" id="PR00792">
    <property type="entry name" value="PEPSIN"/>
</dbReference>
<keyword evidence="5 7" id="KW-0378">Hydrolase</keyword>
<evidence type="ECO:0000256" key="8">
    <source>
        <dbReference type="SAM" id="MobiDB-lite"/>
    </source>
</evidence>
<dbReference type="OrthoDB" id="771136at2759"/>
<feature type="chain" id="PRO_5009162686" evidence="9">
    <location>
        <begin position="18"/>
        <end position="536"/>
    </location>
</feature>
<name>A0A1E4S8A1_CYBJN</name>
<dbReference type="InterPro" id="IPR033876">
    <property type="entry name" value="SAP-like"/>
</dbReference>
<keyword evidence="2 7" id="KW-0645">Protease</keyword>
<dbReference type="EMBL" id="KV453925">
    <property type="protein sequence ID" value="ODV75745.1"/>
    <property type="molecule type" value="Genomic_DNA"/>
</dbReference>
<dbReference type="PROSITE" id="PS00141">
    <property type="entry name" value="ASP_PROTEASE"/>
    <property type="match status" value="2"/>
</dbReference>
<keyword evidence="4 7" id="KW-0064">Aspartyl protease</keyword>
<feature type="active site" evidence="6">
    <location>
        <position position="79"/>
    </location>
</feature>
<gene>
    <name evidence="11" type="ORF">CYBJADRAFT_175981</name>
</gene>
<dbReference type="GeneID" id="30991158"/>
<dbReference type="GO" id="GO:0071944">
    <property type="term" value="C:cell periphery"/>
    <property type="evidence" value="ECO:0007669"/>
    <property type="project" value="UniProtKB-ARBA"/>
</dbReference>
<evidence type="ECO:0000256" key="7">
    <source>
        <dbReference type="RuleBase" id="RU000454"/>
    </source>
</evidence>
<dbReference type="Pfam" id="PF00026">
    <property type="entry name" value="Asp"/>
    <property type="match status" value="1"/>
</dbReference>
<evidence type="ECO:0000256" key="9">
    <source>
        <dbReference type="SAM" id="SignalP"/>
    </source>
</evidence>
<sequence length="536" mass="57685">MLWLLAVVLHIVFIGYQFLPFKVSRGDTYESSTRGAQARLVKREGPDGTVIMVLENQSSFYSVDLQLGSNNQSVIVLVDTGSSDLWVMGSDNVYCSPGTTTSDRKKMLKKRYRQLSDSEIIHELGLDHQGKYRQLNDSSFLESLTHELDTSFVDGSVNKANAGTRSSSSRDSRATIDCSEYGTFDSSSSTSFVSNNTEFFILYGDSTFAYGTWGYDNVVIDGLEVSGLSFAVANETNSSIGVLGIGLEGLETTYSGSLAGSNRYTYSNLPMKMVEDGLIHKRAYSLYLNDVDAEEGNIIFGGVDHAKYTGNLTSVPVINTLESSGYSEAIKLEITLQDVSFDGTSVLDSVEYALLDSGTTLTYLPSSVVSALADQIGATYSSRYGYYIMDCPDDTGNQNITFTFDGTQIACPLSNFILAADTSGTTCVFSIMSSDTVILGDSFLRSGYIVYDLDDLVIALAQVKFTDETDIEVITSSIPNAVTATGYSSTAATNDNGATVGVLGSVSTSTSESNSDSGSSSSSSNRSSVFHSWFKT</sequence>
<keyword evidence="12" id="KW-1185">Reference proteome</keyword>
<dbReference type="CDD" id="cd05474">
    <property type="entry name" value="SAP_like"/>
    <property type="match status" value="1"/>
</dbReference>
<feature type="domain" description="Peptidase A1" evidence="10">
    <location>
        <begin position="61"/>
        <end position="461"/>
    </location>
</feature>
<dbReference type="InterPro" id="IPR001461">
    <property type="entry name" value="Aspartic_peptidase_A1"/>
</dbReference>
<keyword evidence="3 9" id="KW-0732">Signal</keyword>
<comment type="similarity">
    <text evidence="1 7">Belongs to the peptidase A1 family.</text>
</comment>
<proteinExistence type="inferred from homology"/>
<dbReference type="GO" id="GO:0004190">
    <property type="term" value="F:aspartic-type endopeptidase activity"/>
    <property type="evidence" value="ECO:0007669"/>
    <property type="project" value="UniProtKB-KW"/>
</dbReference>
<dbReference type="PANTHER" id="PTHR47966:SF65">
    <property type="entry name" value="ASPARTIC-TYPE ENDOPEPTIDASE"/>
    <property type="match status" value="1"/>
</dbReference>
<evidence type="ECO:0000259" key="10">
    <source>
        <dbReference type="PROSITE" id="PS51767"/>
    </source>
</evidence>
<feature type="compositionally biased region" description="Low complexity" evidence="8">
    <location>
        <begin position="509"/>
        <end position="529"/>
    </location>
</feature>
<reference evidence="11 12" key="1">
    <citation type="journal article" date="2016" name="Proc. Natl. Acad. Sci. U.S.A.">
        <title>Comparative genomics of biotechnologically important yeasts.</title>
        <authorList>
            <person name="Riley R."/>
            <person name="Haridas S."/>
            <person name="Wolfe K.H."/>
            <person name="Lopes M.R."/>
            <person name="Hittinger C.T."/>
            <person name="Goeker M."/>
            <person name="Salamov A.A."/>
            <person name="Wisecaver J.H."/>
            <person name="Long T.M."/>
            <person name="Calvey C.H."/>
            <person name="Aerts A.L."/>
            <person name="Barry K.W."/>
            <person name="Choi C."/>
            <person name="Clum A."/>
            <person name="Coughlan A.Y."/>
            <person name="Deshpande S."/>
            <person name="Douglass A.P."/>
            <person name="Hanson S.J."/>
            <person name="Klenk H.-P."/>
            <person name="LaButti K.M."/>
            <person name="Lapidus A."/>
            <person name="Lindquist E.A."/>
            <person name="Lipzen A.M."/>
            <person name="Meier-Kolthoff J.P."/>
            <person name="Ohm R.A."/>
            <person name="Otillar R.P."/>
            <person name="Pangilinan J.L."/>
            <person name="Peng Y."/>
            <person name="Rokas A."/>
            <person name="Rosa C.A."/>
            <person name="Scheuner C."/>
            <person name="Sibirny A.A."/>
            <person name="Slot J.C."/>
            <person name="Stielow J.B."/>
            <person name="Sun H."/>
            <person name="Kurtzman C.P."/>
            <person name="Blackwell M."/>
            <person name="Grigoriev I.V."/>
            <person name="Jeffries T.W."/>
        </authorList>
    </citation>
    <scope>NUCLEOTIDE SEQUENCE [LARGE SCALE GENOMIC DNA]</scope>
    <source>
        <strain evidence="12">ATCC 18201 / CBS 1600 / BCRC 20928 / JCM 3617 / NBRC 0987 / NRRL Y-1542</strain>
    </source>
</reference>
<dbReference type="RefSeq" id="XP_020072784.1">
    <property type="nucleotide sequence ID" value="XM_020216762.1"/>
</dbReference>
<dbReference type="GO" id="GO:0006508">
    <property type="term" value="P:proteolysis"/>
    <property type="evidence" value="ECO:0007669"/>
    <property type="project" value="UniProtKB-KW"/>
</dbReference>
<evidence type="ECO:0000256" key="4">
    <source>
        <dbReference type="ARBA" id="ARBA00022750"/>
    </source>
</evidence>
<dbReference type="AlphaFoldDB" id="A0A1E4S8A1"/>
<dbReference type="OMA" id="QFGCNST"/>
<feature type="signal peptide" evidence="9">
    <location>
        <begin position="1"/>
        <end position="17"/>
    </location>
</feature>
<accession>A0A1E4S8A1</accession>
<dbReference type="STRING" id="983966.A0A1E4S8A1"/>